<dbReference type="GO" id="GO:0017118">
    <property type="term" value="F:lipoyltransferase activity"/>
    <property type="evidence" value="ECO:0000318"/>
    <property type="project" value="GO_Central"/>
</dbReference>
<dbReference type="EMBL" id="GL882886">
    <property type="protein sequence ID" value="EGF79304.1"/>
    <property type="molecule type" value="Genomic_DNA"/>
</dbReference>
<keyword evidence="7" id="KW-1185">Reference proteome</keyword>
<protein>
    <recommendedName>
        <fullName evidence="4">Putative lipoate-protein ligase A</fullName>
    </recommendedName>
</protein>
<gene>
    <name evidence="6" type="ORF">BATDEDRAFT_25988</name>
</gene>
<dbReference type="Gene3D" id="3.30.930.10">
    <property type="entry name" value="Bira Bifunctional Protein, Domain 2"/>
    <property type="match status" value="1"/>
</dbReference>
<feature type="domain" description="BPL/LPL catalytic" evidence="5">
    <location>
        <begin position="33"/>
        <end position="208"/>
    </location>
</feature>
<reference evidence="6 7" key="1">
    <citation type="submission" date="2009-12" db="EMBL/GenBank/DDBJ databases">
        <title>The draft genome of Batrachochytrium dendrobatidis.</title>
        <authorList>
            <consortium name="US DOE Joint Genome Institute (JGI-PGF)"/>
            <person name="Kuo A."/>
            <person name="Salamov A."/>
            <person name="Schmutz J."/>
            <person name="Lucas S."/>
            <person name="Pitluck S."/>
            <person name="Rosenblum E."/>
            <person name="Stajich J."/>
            <person name="Eisen M."/>
            <person name="Grigoriev I.V."/>
        </authorList>
    </citation>
    <scope>NUCLEOTIDE SEQUENCE [LARGE SCALE GENOMIC DNA]</scope>
    <source>
        <strain evidence="7">JAM81 / FGSC 10211</strain>
    </source>
</reference>
<accession>F4P681</accession>
<dbReference type="PANTHER" id="PTHR12561">
    <property type="entry name" value="LIPOATE-PROTEIN LIGASE"/>
    <property type="match status" value="1"/>
</dbReference>
<dbReference type="GO" id="GO:0005737">
    <property type="term" value="C:cytoplasm"/>
    <property type="evidence" value="ECO:0000318"/>
    <property type="project" value="GO_Central"/>
</dbReference>
<comment type="pathway">
    <text evidence="2">Protein modification; protein lipoylation via exogenous pathway; protein N(6)-(lipoyl)lysine from lipoate: step 2/2.</text>
</comment>
<evidence type="ECO:0000259" key="5">
    <source>
        <dbReference type="PROSITE" id="PS51733"/>
    </source>
</evidence>
<evidence type="ECO:0000256" key="3">
    <source>
        <dbReference type="ARBA" id="ARBA00008242"/>
    </source>
</evidence>
<dbReference type="SUPFAM" id="SSF55681">
    <property type="entry name" value="Class II aaRS and biotin synthetases"/>
    <property type="match status" value="1"/>
</dbReference>
<comment type="function">
    <text evidence="1">Catalyzes both the ATP-dependent activation of exogenously supplied lipoate to lipoyl-AMP and the transfer of the activated lipoyl onto the lipoyl domains of lipoate-dependent enzymes.</text>
</comment>
<dbReference type="HOGENOM" id="CLU_022986_0_1_1"/>
<dbReference type="Proteomes" id="UP000007241">
    <property type="component" value="Unassembled WGS sequence"/>
</dbReference>
<comment type="similarity">
    <text evidence="3">Belongs to the LplA family.</text>
</comment>
<organism evidence="6 7">
    <name type="scientific">Batrachochytrium dendrobatidis (strain JAM81 / FGSC 10211)</name>
    <name type="common">Frog chytrid fungus</name>
    <dbReference type="NCBI Taxonomy" id="684364"/>
    <lineage>
        <taxon>Eukaryota</taxon>
        <taxon>Fungi</taxon>
        <taxon>Fungi incertae sedis</taxon>
        <taxon>Chytridiomycota</taxon>
        <taxon>Chytridiomycota incertae sedis</taxon>
        <taxon>Chytridiomycetes</taxon>
        <taxon>Rhizophydiales</taxon>
        <taxon>Rhizophydiales incertae sedis</taxon>
        <taxon>Batrachochytrium</taxon>
    </lineage>
</organism>
<evidence type="ECO:0000256" key="4">
    <source>
        <dbReference type="ARBA" id="ARBA00015925"/>
    </source>
</evidence>
<dbReference type="RefSeq" id="XP_006679923.1">
    <property type="nucleotide sequence ID" value="XM_006679860.1"/>
</dbReference>
<dbReference type="PANTHER" id="PTHR12561:SF3">
    <property type="entry name" value="LIPOYLTRANSFERASE 1, MITOCHONDRIAL"/>
    <property type="match status" value="1"/>
</dbReference>
<dbReference type="InterPro" id="IPR004562">
    <property type="entry name" value="LipoylTrfase_LipoateP_Ligase"/>
</dbReference>
<sequence length="322" mass="36642">MTTWARQSAVFVSKVTDPWINLAFEDWLFNTQKQFKYQLMLYRNVSSVIVGRNQLYTLTIITKNPWRECSVLALDRDNIPIIRRKSGGGTDMGNTNYSIMMPRDEFDRKRNAHLVSRALHQMDVPSQVNARHDIVIGDRKVSGSAFKLVNHRAYHHGTMLISTDISKLGAYLKGPEQGQIVGRGVESVKSQVTSLLNHSYTADHDGFCKCVAQEFEMEYSENPIPATFLTMDDFHASKEVQDIYHTLKSWEWTFGETSQFVHTIPSGQAEKNIAITVLEGIITDVQLIHRASSDPHADSRTAQWIGKRYDANMPLCIQQSLF</sequence>
<evidence type="ECO:0000313" key="7">
    <source>
        <dbReference type="Proteomes" id="UP000007241"/>
    </source>
</evidence>
<dbReference type="AlphaFoldDB" id="F4P681"/>
<dbReference type="InterPro" id="IPR004143">
    <property type="entry name" value="BPL_LPL_catalytic"/>
</dbReference>
<dbReference type="NCBIfam" id="TIGR00545">
    <property type="entry name" value="lipoyltrans"/>
    <property type="match status" value="1"/>
</dbReference>
<dbReference type="FunCoup" id="F4P681">
    <property type="interactions" value="241"/>
</dbReference>
<dbReference type="GO" id="GO:0009249">
    <property type="term" value="P:protein lipoylation"/>
    <property type="evidence" value="ECO:0007669"/>
    <property type="project" value="InterPro"/>
</dbReference>
<dbReference type="InterPro" id="IPR045864">
    <property type="entry name" value="aa-tRNA-synth_II/BPL/LPL"/>
</dbReference>
<dbReference type="GeneID" id="18238923"/>
<dbReference type="Pfam" id="PF21948">
    <property type="entry name" value="LplA-B_cat"/>
    <property type="match status" value="1"/>
</dbReference>
<dbReference type="STRING" id="684364.F4P681"/>
<dbReference type="PROSITE" id="PS51733">
    <property type="entry name" value="BPL_LPL_CATALYTIC"/>
    <property type="match status" value="1"/>
</dbReference>
<dbReference type="UniPathway" id="UPA00537">
    <property type="reaction ID" value="UER00595"/>
</dbReference>
<proteinExistence type="inferred from homology"/>
<dbReference type="CDD" id="cd16443">
    <property type="entry name" value="LplA"/>
    <property type="match status" value="1"/>
</dbReference>
<evidence type="ECO:0000313" key="6">
    <source>
        <dbReference type="EMBL" id="EGF79304.1"/>
    </source>
</evidence>
<dbReference type="OMA" id="RYQNWDW"/>
<dbReference type="InParanoid" id="F4P681"/>
<evidence type="ECO:0000256" key="2">
    <source>
        <dbReference type="ARBA" id="ARBA00005085"/>
    </source>
</evidence>
<dbReference type="GO" id="GO:0005739">
    <property type="term" value="C:mitochondrion"/>
    <property type="evidence" value="ECO:0000318"/>
    <property type="project" value="GO_Central"/>
</dbReference>
<evidence type="ECO:0000256" key="1">
    <source>
        <dbReference type="ARBA" id="ARBA00003253"/>
    </source>
</evidence>
<dbReference type="OrthoDB" id="201621at2759"/>
<name>F4P681_BATDJ</name>